<dbReference type="GO" id="GO:0016020">
    <property type="term" value="C:membrane"/>
    <property type="evidence" value="ECO:0007669"/>
    <property type="project" value="TreeGrafter"/>
</dbReference>
<dbReference type="Pfam" id="PF01522">
    <property type="entry name" value="Polysacc_deac_1"/>
    <property type="match status" value="1"/>
</dbReference>
<gene>
    <name evidence="2" type="ORF">ASZ90_019099</name>
</gene>
<proteinExistence type="predicted"/>
<name>A0A0W8E464_9ZZZZ</name>
<protein>
    <submittedName>
        <fullName evidence="2">Putative polysaccharide deacetylase</fullName>
    </submittedName>
</protein>
<feature type="domain" description="NodB homology" evidence="1">
    <location>
        <begin position="51"/>
        <end position="230"/>
    </location>
</feature>
<dbReference type="NCBIfam" id="TIGR02764">
    <property type="entry name" value="spore_ybaN_pdaB"/>
    <property type="match status" value="1"/>
</dbReference>
<dbReference type="SUPFAM" id="SSF88713">
    <property type="entry name" value="Glycoside hydrolase/deacetylase"/>
    <property type="match status" value="1"/>
</dbReference>
<accession>A0A0W8E464</accession>
<dbReference type="GO" id="GO:0005975">
    <property type="term" value="P:carbohydrate metabolic process"/>
    <property type="evidence" value="ECO:0007669"/>
    <property type="project" value="InterPro"/>
</dbReference>
<dbReference type="PANTHER" id="PTHR10587:SF128">
    <property type="entry name" value="POLYSACCHARIDE DEACETYLASE PDAB-RELATED"/>
    <property type="match status" value="1"/>
</dbReference>
<reference evidence="2" key="1">
    <citation type="journal article" date="2015" name="Proc. Natl. Acad. Sci. U.S.A.">
        <title>Networks of energetic and metabolic interactions define dynamics in microbial communities.</title>
        <authorList>
            <person name="Embree M."/>
            <person name="Liu J.K."/>
            <person name="Al-Bassam M.M."/>
            <person name="Zengler K."/>
        </authorList>
    </citation>
    <scope>NUCLEOTIDE SEQUENCE</scope>
</reference>
<dbReference type="InterPro" id="IPR011330">
    <property type="entry name" value="Glyco_hydro/deAcase_b/a-brl"/>
</dbReference>
<dbReference type="AlphaFoldDB" id="A0A0W8E464"/>
<dbReference type="PROSITE" id="PS51677">
    <property type="entry name" value="NODB"/>
    <property type="match status" value="1"/>
</dbReference>
<dbReference type="EMBL" id="LNQE01001879">
    <property type="protein sequence ID" value="KUG03463.1"/>
    <property type="molecule type" value="Genomic_DNA"/>
</dbReference>
<dbReference type="PANTHER" id="PTHR10587">
    <property type="entry name" value="GLYCOSYL TRANSFERASE-RELATED"/>
    <property type="match status" value="1"/>
</dbReference>
<evidence type="ECO:0000259" key="1">
    <source>
        <dbReference type="PROSITE" id="PS51677"/>
    </source>
</evidence>
<dbReference type="GO" id="GO:0016810">
    <property type="term" value="F:hydrolase activity, acting on carbon-nitrogen (but not peptide) bonds"/>
    <property type="evidence" value="ECO:0007669"/>
    <property type="project" value="InterPro"/>
</dbReference>
<evidence type="ECO:0000313" key="2">
    <source>
        <dbReference type="EMBL" id="KUG03463.1"/>
    </source>
</evidence>
<dbReference type="InterPro" id="IPR050248">
    <property type="entry name" value="Polysacc_deacetylase_ArnD"/>
</dbReference>
<dbReference type="InterPro" id="IPR014132">
    <property type="entry name" value="PdaB-like"/>
</dbReference>
<comment type="caution">
    <text evidence="2">The sequence shown here is derived from an EMBL/GenBank/DDBJ whole genome shotgun (WGS) entry which is preliminary data.</text>
</comment>
<dbReference type="Gene3D" id="3.20.20.370">
    <property type="entry name" value="Glycoside hydrolase/deacetylase"/>
    <property type="match status" value="1"/>
</dbReference>
<dbReference type="InterPro" id="IPR002509">
    <property type="entry name" value="NODB_dom"/>
</dbReference>
<sequence length="244" mass="27325">MPKLFGFYQIQRQAKITIICLLALAVLGSSVAYVQAHYTLKPIYEVKTNKKIVALTFDISWGSKTPIPVLEILKENDLQCTFFLSGPWVKEYPDIVSRIKEDGHEIGSHGYRHINLSNLSKTEIKEEISKAHQLIKEGTGVEASLIRTPNGDYNDHVIEAIHESGYEAIQWGTDSLDWMNPGVSSIIERVCQKVHPGDIILMHASDTCKQTADALPAIIKYLKEQGYTLVSVSELLQESSNTKK</sequence>
<organism evidence="2">
    <name type="scientific">hydrocarbon metagenome</name>
    <dbReference type="NCBI Taxonomy" id="938273"/>
    <lineage>
        <taxon>unclassified sequences</taxon>
        <taxon>metagenomes</taxon>
        <taxon>ecological metagenomes</taxon>
    </lineage>
</organism>